<evidence type="ECO:0000313" key="3">
    <source>
        <dbReference type="EMBL" id="GGE53503.1"/>
    </source>
</evidence>
<dbReference type="EMBL" id="BMJO01000003">
    <property type="protein sequence ID" value="GGE53503.1"/>
    <property type="molecule type" value="Genomic_DNA"/>
</dbReference>
<keyword evidence="1" id="KW-0732">Signal</keyword>
<organism evidence="4 5">
    <name type="scientific">Pedobacter psychrotolerans</name>
    <dbReference type="NCBI Taxonomy" id="1843235"/>
    <lineage>
        <taxon>Bacteria</taxon>
        <taxon>Pseudomonadati</taxon>
        <taxon>Bacteroidota</taxon>
        <taxon>Sphingobacteriia</taxon>
        <taxon>Sphingobacteriales</taxon>
        <taxon>Sphingobacteriaceae</taxon>
        <taxon>Pedobacter</taxon>
    </lineage>
</organism>
<name>A0A4V2S002_9SPHI</name>
<dbReference type="InterPro" id="IPR001466">
    <property type="entry name" value="Beta-lactam-related"/>
</dbReference>
<evidence type="ECO:0000256" key="1">
    <source>
        <dbReference type="SAM" id="SignalP"/>
    </source>
</evidence>
<reference evidence="6" key="2">
    <citation type="journal article" date="2019" name="Int. J. Syst. Evol. Microbiol.">
        <title>The Global Catalogue of Microorganisms (GCM) 10K type strain sequencing project: providing services to taxonomists for standard genome sequencing and annotation.</title>
        <authorList>
            <consortium name="The Broad Institute Genomics Platform"/>
            <consortium name="The Broad Institute Genome Sequencing Center for Infectious Disease"/>
            <person name="Wu L."/>
            <person name="Ma J."/>
        </authorList>
    </citation>
    <scope>NUCLEOTIDE SEQUENCE [LARGE SCALE GENOMIC DNA]</scope>
    <source>
        <strain evidence="6">CGMCC 1.15644</strain>
    </source>
</reference>
<reference evidence="3" key="1">
    <citation type="journal article" date="2014" name="Int. J. Syst. Evol. Microbiol.">
        <title>Complete genome of a new Firmicutes species belonging to the dominant human colonic microbiota ('Ruminococcus bicirculans') reveals two chromosomes and a selective capacity to utilize plant glucans.</title>
        <authorList>
            <consortium name="NISC Comparative Sequencing Program"/>
            <person name="Wegmann U."/>
            <person name="Louis P."/>
            <person name="Goesmann A."/>
            <person name="Henrissat B."/>
            <person name="Duncan S.H."/>
            <person name="Flint H.J."/>
        </authorList>
    </citation>
    <scope>NUCLEOTIDE SEQUENCE</scope>
    <source>
        <strain evidence="3">CGMCC 1.15644</strain>
    </source>
</reference>
<evidence type="ECO:0000313" key="6">
    <source>
        <dbReference type="Proteomes" id="UP000622648"/>
    </source>
</evidence>
<protein>
    <submittedName>
        <fullName evidence="4">CubicO group peptidase (Beta-lactamase class C family)</fullName>
    </submittedName>
    <submittedName>
        <fullName evidence="3">Serine hydrolase</fullName>
    </submittedName>
</protein>
<dbReference type="RefSeq" id="WP_132530144.1">
    <property type="nucleotide sequence ID" value="NZ_BMJO01000003.1"/>
</dbReference>
<keyword evidence="3" id="KW-0378">Hydrolase</keyword>
<dbReference type="PANTHER" id="PTHR46825:SF9">
    <property type="entry name" value="BETA-LACTAMASE-RELATED DOMAIN-CONTAINING PROTEIN"/>
    <property type="match status" value="1"/>
</dbReference>
<evidence type="ECO:0000259" key="2">
    <source>
        <dbReference type="Pfam" id="PF00144"/>
    </source>
</evidence>
<dbReference type="GO" id="GO:0016787">
    <property type="term" value="F:hydrolase activity"/>
    <property type="evidence" value="ECO:0007669"/>
    <property type="project" value="UniProtKB-KW"/>
</dbReference>
<keyword evidence="6" id="KW-1185">Reference proteome</keyword>
<dbReference type="SUPFAM" id="SSF56601">
    <property type="entry name" value="beta-lactamase/transpeptidase-like"/>
    <property type="match status" value="1"/>
</dbReference>
<comment type="caution">
    <text evidence="4">The sequence shown here is derived from an EMBL/GenBank/DDBJ whole genome shotgun (WGS) entry which is preliminary data.</text>
</comment>
<evidence type="ECO:0000313" key="5">
    <source>
        <dbReference type="Proteomes" id="UP000295684"/>
    </source>
</evidence>
<feature type="chain" id="PRO_5020201231" evidence="1">
    <location>
        <begin position="25"/>
        <end position="362"/>
    </location>
</feature>
<evidence type="ECO:0000313" key="4">
    <source>
        <dbReference type="EMBL" id="TCO29020.1"/>
    </source>
</evidence>
<dbReference type="PANTHER" id="PTHR46825">
    <property type="entry name" value="D-ALANYL-D-ALANINE-CARBOXYPEPTIDASE/ENDOPEPTIDASE AMPH"/>
    <property type="match status" value="1"/>
</dbReference>
<feature type="domain" description="Beta-lactamase-related" evidence="2">
    <location>
        <begin position="33"/>
        <end position="346"/>
    </location>
</feature>
<reference evidence="3" key="4">
    <citation type="submission" date="2024-05" db="EMBL/GenBank/DDBJ databases">
        <authorList>
            <person name="Sun Q."/>
            <person name="Zhou Y."/>
        </authorList>
    </citation>
    <scope>NUCLEOTIDE SEQUENCE</scope>
    <source>
        <strain evidence="3">CGMCC 1.15644</strain>
    </source>
</reference>
<proteinExistence type="predicted"/>
<dbReference type="EMBL" id="SLWO01000002">
    <property type="protein sequence ID" value="TCO29020.1"/>
    <property type="molecule type" value="Genomic_DNA"/>
</dbReference>
<gene>
    <name evidence="4" type="ORF">EV200_102439</name>
    <name evidence="3" type="ORF">GCM10011413_19860</name>
</gene>
<dbReference type="Gene3D" id="3.40.710.10">
    <property type="entry name" value="DD-peptidase/beta-lactamase superfamily"/>
    <property type="match status" value="1"/>
</dbReference>
<dbReference type="OrthoDB" id="9793489at2"/>
<dbReference type="InterPro" id="IPR050491">
    <property type="entry name" value="AmpC-like"/>
</dbReference>
<dbReference type="Pfam" id="PF00144">
    <property type="entry name" value="Beta-lactamase"/>
    <property type="match status" value="1"/>
</dbReference>
<dbReference type="InterPro" id="IPR012338">
    <property type="entry name" value="Beta-lactam/transpept-like"/>
</dbReference>
<accession>A0A4V2S002</accession>
<dbReference type="Proteomes" id="UP000622648">
    <property type="component" value="Unassembled WGS sequence"/>
</dbReference>
<sequence length="362" mass="40868">MNNRFYKIAILFSIILVSTSHIQAQDKSDSITHFVKNEMQARKIPGLQISIIRSGKIIMLESYGLANVEHNIPVNQQTLFSINSATKAFTGVAIMQLVEDGKLNIEKPISTYLAKLPTDWQNISVRRLLDHTSGIPDYMDTKNGGYIDGLPFSKAWLTVREQPMEFIPGEKTSYNQTNYVLLGQIIEQLSGMKFEDFVRTRQFIPAGMYLTNFGDSRDVIINKAPTYTISKETKGNFIKGQTLERTWEEFPELRATVGINSNAEELGKWIIALQNNKLLKNKNSLDVMWSPQKLNNKSYGSWALGWVAKRNFSPRAVAGIGGSRSWFYIYPDHNLAVVILTNMKSFGPENLASEIAGFIILN</sequence>
<reference evidence="4 5" key="3">
    <citation type="submission" date="2019-03" db="EMBL/GenBank/DDBJ databases">
        <title>Genomic Encyclopedia of Type Strains, Phase IV (KMG-IV): sequencing the most valuable type-strain genomes for metagenomic binning, comparative biology and taxonomic classification.</title>
        <authorList>
            <person name="Goeker M."/>
        </authorList>
    </citation>
    <scope>NUCLEOTIDE SEQUENCE [LARGE SCALE GENOMIC DNA]</scope>
    <source>
        <strain evidence="4 5">DSM 103236</strain>
    </source>
</reference>
<feature type="signal peptide" evidence="1">
    <location>
        <begin position="1"/>
        <end position="24"/>
    </location>
</feature>
<dbReference type="AlphaFoldDB" id="A0A4V2S002"/>
<dbReference type="Proteomes" id="UP000295684">
    <property type="component" value="Unassembled WGS sequence"/>
</dbReference>